<evidence type="ECO:0000313" key="2">
    <source>
        <dbReference type="EMBL" id="SDH26559.1"/>
    </source>
</evidence>
<dbReference type="STRING" id="399736.SAMN04489720_0600"/>
<evidence type="ECO:0008006" key="4">
    <source>
        <dbReference type="Google" id="ProtNLM"/>
    </source>
</evidence>
<feature type="transmembrane region" description="Helical" evidence="1">
    <location>
        <begin position="160"/>
        <end position="179"/>
    </location>
</feature>
<feature type="transmembrane region" description="Helical" evidence="1">
    <location>
        <begin position="185"/>
        <end position="204"/>
    </location>
</feature>
<organism evidence="2 3">
    <name type="scientific">Agrococcus jejuensis</name>
    <dbReference type="NCBI Taxonomy" id="399736"/>
    <lineage>
        <taxon>Bacteria</taxon>
        <taxon>Bacillati</taxon>
        <taxon>Actinomycetota</taxon>
        <taxon>Actinomycetes</taxon>
        <taxon>Micrococcales</taxon>
        <taxon>Microbacteriaceae</taxon>
        <taxon>Agrococcus</taxon>
    </lineage>
</organism>
<feature type="transmembrane region" description="Helical" evidence="1">
    <location>
        <begin position="27"/>
        <end position="49"/>
    </location>
</feature>
<accession>A0A1G8AZW8</accession>
<sequence length="301" mass="31271">MSRPESAADDRPLELVPSALAPWWRRILVALLIGAPALVLLVADLAGVVDPGREPGSLSGWTGAAMCAIWLTLLARAILPLARIAARLEAVAAALAWAMLVLGLQLPLPALVLAALAGAVVLALRRPVRRTVAPRDRVERDLDVAGAVAFSETSADPTRAVLIALGCVGFAAIGAFTAVTTGPMGWWYLLAAAVWFTGAVPWMLRVTLDRTGLAVRTLLLPGALVRVPLADIDDVEAGTVRPRKWGGTGCVVDGGVTSVLRAEGGAVLVTRRDGTQVVVNVDRPDEAVATFAALRASGVAS</sequence>
<feature type="transmembrane region" description="Helical" evidence="1">
    <location>
        <begin position="86"/>
        <end position="104"/>
    </location>
</feature>
<keyword evidence="1" id="KW-0472">Membrane</keyword>
<dbReference type="AlphaFoldDB" id="A0A1G8AZW8"/>
<evidence type="ECO:0000256" key="1">
    <source>
        <dbReference type="SAM" id="Phobius"/>
    </source>
</evidence>
<keyword evidence="1" id="KW-1133">Transmembrane helix</keyword>
<keyword evidence="3" id="KW-1185">Reference proteome</keyword>
<reference evidence="3" key="1">
    <citation type="submission" date="2016-10" db="EMBL/GenBank/DDBJ databases">
        <authorList>
            <person name="Varghese N."/>
            <person name="Submissions S."/>
        </authorList>
    </citation>
    <scope>NUCLEOTIDE SEQUENCE [LARGE SCALE GENOMIC DNA]</scope>
    <source>
        <strain evidence="3">DSM 22002</strain>
    </source>
</reference>
<protein>
    <recommendedName>
        <fullName evidence="4">PH domain-containing protein</fullName>
    </recommendedName>
</protein>
<feature type="transmembrane region" description="Helical" evidence="1">
    <location>
        <begin position="61"/>
        <end position="79"/>
    </location>
</feature>
<gene>
    <name evidence="2" type="ORF">SAMN04489720_0600</name>
</gene>
<evidence type="ECO:0000313" key="3">
    <source>
        <dbReference type="Proteomes" id="UP000198822"/>
    </source>
</evidence>
<name>A0A1G8AZW8_9MICO</name>
<dbReference type="Proteomes" id="UP000198822">
    <property type="component" value="Chromosome I"/>
</dbReference>
<proteinExistence type="predicted"/>
<keyword evidence="1" id="KW-0812">Transmembrane</keyword>
<dbReference type="EMBL" id="LT629695">
    <property type="protein sequence ID" value="SDH26559.1"/>
    <property type="molecule type" value="Genomic_DNA"/>
</dbReference>